<dbReference type="KEGG" id="dev:DhcVS_237"/>
<dbReference type="Proteomes" id="UP000002506">
    <property type="component" value="Chromosome"/>
</dbReference>
<name>D2BGE9_DEHMV</name>
<gene>
    <name evidence="1" type="ordered locus">DhcVS_237</name>
</gene>
<dbReference type="HOGENOM" id="CLU_1945207_0_0_0"/>
<dbReference type="EMBL" id="CP001827">
    <property type="protein sequence ID" value="ACZ61399.1"/>
    <property type="molecule type" value="Genomic_DNA"/>
</dbReference>
<dbReference type="AlphaFoldDB" id="D2BGE9"/>
<protein>
    <submittedName>
        <fullName evidence="1">Uncharacterized protein</fullName>
    </submittedName>
</protein>
<reference evidence="1 2" key="1">
    <citation type="journal article" date="2009" name="PLoS Genet.">
        <title>Localized plasticity in the streamlined genomes of vinyl chloride respiring Dehalococcoides.</title>
        <authorList>
            <person name="McMurdie P.J."/>
            <person name="Behrens S.F."/>
            <person name="Muller J.A."/>
            <person name="Goke J."/>
            <person name="Ritalahti K.M."/>
            <person name="Wagner R."/>
            <person name="Goltsman E."/>
            <person name="Lapidus A."/>
            <person name="Holmes S."/>
            <person name="Loffler F.E."/>
            <person name="Spormann A.M."/>
        </authorList>
    </citation>
    <scope>NUCLEOTIDE SEQUENCE [LARGE SCALE GENOMIC DNA]</scope>
    <source>
        <strain evidence="1 2">VS</strain>
    </source>
</reference>
<organism evidence="1 2">
    <name type="scientific">Dehalococcoides mccartyi (strain VS)</name>
    <dbReference type="NCBI Taxonomy" id="311424"/>
    <lineage>
        <taxon>Bacteria</taxon>
        <taxon>Bacillati</taxon>
        <taxon>Chloroflexota</taxon>
        <taxon>Dehalococcoidia</taxon>
        <taxon>Dehalococcoidales</taxon>
        <taxon>Dehalococcoidaceae</taxon>
        <taxon>Dehalococcoides</taxon>
    </lineage>
</organism>
<proteinExistence type="predicted"/>
<dbReference type="OrthoDB" id="166165at2"/>
<evidence type="ECO:0000313" key="1">
    <source>
        <dbReference type="EMBL" id="ACZ61399.1"/>
    </source>
</evidence>
<evidence type="ECO:0000313" key="2">
    <source>
        <dbReference type="Proteomes" id="UP000002506"/>
    </source>
</evidence>
<sequence>MAQYADVIEIIAPSQATPGSRVDITVRIKNTYSGTVSIMVGGALEYGITPWPSIDFPENWANVDCGAVHAFSGSFVMPDRKVTIHAYSYWYGADGYWYYDDELTRSVDIAAVPDPSISEFRIADFAKV</sequence>
<accession>D2BGE9</accession>